<dbReference type="RefSeq" id="WP_140453612.1">
    <property type="nucleotide sequence ID" value="NZ_VFRP01000006.1"/>
</dbReference>
<dbReference type="AlphaFoldDB" id="A0A501WQK7"/>
<dbReference type="Proteomes" id="UP000319255">
    <property type="component" value="Unassembled WGS sequence"/>
</dbReference>
<protein>
    <recommendedName>
        <fullName evidence="3">CYTH domain-containing protein</fullName>
    </recommendedName>
</protein>
<evidence type="ECO:0008006" key="3">
    <source>
        <dbReference type="Google" id="ProtNLM"/>
    </source>
</evidence>
<evidence type="ECO:0000313" key="2">
    <source>
        <dbReference type="Proteomes" id="UP000319255"/>
    </source>
</evidence>
<name>A0A501WQK7_9RHOB</name>
<sequence>MRISVELRWFRRGRAPDDLTAWFRGTGGPFAWAAGGGRTRTDAYLAPPDPTLGIKRRSGGDGLELKGLVDALPRARGLGQTSAFPQVFAKWRSDTLGIDGQPTVEVTKTRWLRAFATLPEAREIRLGAGDSGEEPVGGEELPEIGCAVELTRVVVAAEEWWTFGVEAYAGERSGGSRIDLASRSLDSALRALAGDAALDLREAAFQGYAEWLATRDPRP</sequence>
<organism evidence="1 2">
    <name type="scientific">Amaricoccus solimangrovi</name>
    <dbReference type="NCBI Taxonomy" id="2589815"/>
    <lineage>
        <taxon>Bacteria</taxon>
        <taxon>Pseudomonadati</taxon>
        <taxon>Pseudomonadota</taxon>
        <taxon>Alphaproteobacteria</taxon>
        <taxon>Rhodobacterales</taxon>
        <taxon>Paracoccaceae</taxon>
        <taxon>Amaricoccus</taxon>
    </lineage>
</organism>
<evidence type="ECO:0000313" key="1">
    <source>
        <dbReference type="EMBL" id="TPE51638.1"/>
    </source>
</evidence>
<comment type="caution">
    <text evidence="1">The sequence shown here is derived from an EMBL/GenBank/DDBJ whole genome shotgun (WGS) entry which is preliminary data.</text>
</comment>
<accession>A0A501WQK7</accession>
<keyword evidence="2" id="KW-1185">Reference proteome</keyword>
<dbReference type="OrthoDB" id="5509296at2"/>
<proteinExistence type="predicted"/>
<gene>
    <name evidence="1" type="ORF">FJM51_08010</name>
</gene>
<reference evidence="1 2" key="1">
    <citation type="submission" date="2019-06" db="EMBL/GenBank/DDBJ databases">
        <title>A novel bacterium of genus Amaricoccus, isolated from marine sediment.</title>
        <authorList>
            <person name="Huang H."/>
            <person name="Mo K."/>
            <person name="Hu Y."/>
        </authorList>
    </citation>
    <scope>NUCLEOTIDE SEQUENCE [LARGE SCALE GENOMIC DNA]</scope>
    <source>
        <strain evidence="1 2">HB172011</strain>
    </source>
</reference>
<dbReference type="EMBL" id="VFRP01000006">
    <property type="protein sequence ID" value="TPE51638.1"/>
    <property type="molecule type" value="Genomic_DNA"/>
</dbReference>